<comment type="caution">
    <text evidence="3">The sequence shown here is derived from an EMBL/GenBank/DDBJ whole genome shotgun (WGS) entry which is preliminary data.</text>
</comment>
<dbReference type="InterPro" id="IPR017850">
    <property type="entry name" value="Alkaline_phosphatase_core_sf"/>
</dbReference>
<dbReference type="AlphaFoldDB" id="A0AAN7MDQ3"/>
<evidence type="ECO:0000313" key="4">
    <source>
        <dbReference type="Proteomes" id="UP001346149"/>
    </source>
</evidence>
<proteinExistence type="inferred from homology"/>
<sequence>MGSPDGGEACQFPVRTVVVLVQENRSFDHILGWMKQHVNSEIDGVTGAESNPVSTTEPGSRRVFFGDGSVYVDPDPGHSIQAIYEQIFGEPWTNQEGSGLRPALAPTMQGFAQNAERVQTGLAETVMNGFRPDRVPVFRELVAEFAVCDRWFASVPASTQPNRLFVHSATSHGATSNDNKKLVEGFPQRTIFESLEEAGLSFGIYYQFPPATLFYRNLRKLKYLKNFHQFDLHFKEHCREGKLPNYVVIEQRYWDIPGMPGNDDHPSHDVSAGQRFVREVYQSLRASPQWNEILLLITYDEHGGFYDHVPTPVDGVPSPDDLVGPEPYKFRFDRLGVRVPTILVSPWIERGTVLHEPSGPYPTSQFEHSSIPATVKKIFNLPSFLTKRDEWAGTFEGVLMSRSSPRTDCPVTLPEPVKLREGGPKEEAKLNDFQEILVQMAATLNGDHKKEEYPDKLVHDMTVGKAVEYVQSAFRTFRDHCRIAIEEGADGDQITCPSLDGDSRRTPETWGRNLLSCLLCD</sequence>
<evidence type="ECO:0000256" key="2">
    <source>
        <dbReference type="ARBA" id="ARBA00022801"/>
    </source>
</evidence>
<evidence type="ECO:0000256" key="1">
    <source>
        <dbReference type="ARBA" id="ARBA00009717"/>
    </source>
</evidence>
<dbReference type="GO" id="GO:0042578">
    <property type="term" value="F:phosphoric ester hydrolase activity"/>
    <property type="evidence" value="ECO:0007669"/>
    <property type="project" value="UniProtKB-ARBA"/>
</dbReference>
<reference evidence="3 4" key="1">
    <citation type="journal article" date="2023" name="Hortic Res">
        <title>Pangenome of water caltrop reveals structural variations and asymmetric subgenome divergence after allopolyploidization.</title>
        <authorList>
            <person name="Zhang X."/>
            <person name="Chen Y."/>
            <person name="Wang L."/>
            <person name="Yuan Y."/>
            <person name="Fang M."/>
            <person name="Shi L."/>
            <person name="Lu R."/>
            <person name="Comes H.P."/>
            <person name="Ma Y."/>
            <person name="Chen Y."/>
            <person name="Huang G."/>
            <person name="Zhou Y."/>
            <person name="Zheng Z."/>
            <person name="Qiu Y."/>
        </authorList>
    </citation>
    <scope>NUCLEOTIDE SEQUENCE [LARGE SCALE GENOMIC DNA]</scope>
    <source>
        <strain evidence="3">F231</strain>
    </source>
</reference>
<dbReference type="FunFam" id="3.40.720.10:FF:000011">
    <property type="entry name" value="Non-specific phospholipase C1"/>
    <property type="match status" value="1"/>
</dbReference>
<comment type="similarity">
    <text evidence="1">Belongs to the bacterial phospholipase C family.</text>
</comment>
<dbReference type="InterPro" id="IPR007312">
    <property type="entry name" value="Phosphoesterase"/>
</dbReference>
<dbReference type="PANTHER" id="PTHR31956:SF28">
    <property type="entry name" value="NON-SPECIFIC PHOSPHOLIPASE C4-RELATED"/>
    <property type="match status" value="1"/>
</dbReference>
<gene>
    <name evidence="3" type="ORF">SAY86_003201</name>
</gene>
<dbReference type="Proteomes" id="UP001346149">
    <property type="component" value="Unassembled WGS sequence"/>
</dbReference>
<dbReference type="PANTHER" id="PTHR31956">
    <property type="entry name" value="NON-SPECIFIC PHOSPHOLIPASE C4-RELATED"/>
    <property type="match status" value="1"/>
</dbReference>
<keyword evidence="2" id="KW-0378">Hydrolase</keyword>
<dbReference type="GO" id="GO:0009395">
    <property type="term" value="P:phospholipid catabolic process"/>
    <property type="evidence" value="ECO:0007669"/>
    <property type="project" value="TreeGrafter"/>
</dbReference>
<protein>
    <submittedName>
        <fullName evidence="3">Uncharacterized protein</fullName>
    </submittedName>
</protein>
<dbReference type="EMBL" id="JAXQNO010000001">
    <property type="protein sequence ID" value="KAK4803384.1"/>
    <property type="molecule type" value="Genomic_DNA"/>
</dbReference>
<name>A0AAN7MDQ3_TRANT</name>
<keyword evidence="4" id="KW-1185">Reference proteome</keyword>
<evidence type="ECO:0000313" key="3">
    <source>
        <dbReference type="EMBL" id="KAK4803384.1"/>
    </source>
</evidence>
<dbReference type="Pfam" id="PF04185">
    <property type="entry name" value="Phosphoesterase"/>
    <property type="match status" value="1"/>
</dbReference>
<organism evidence="3 4">
    <name type="scientific">Trapa natans</name>
    <name type="common">Water chestnut</name>
    <dbReference type="NCBI Taxonomy" id="22666"/>
    <lineage>
        <taxon>Eukaryota</taxon>
        <taxon>Viridiplantae</taxon>
        <taxon>Streptophyta</taxon>
        <taxon>Embryophyta</taxon>
        <taxon>Tracheophyta</taxon>
        <taxon>Spermatophyta</taxon>
        <taxon>Magnoliopsida</taxon>
        <taxon>eudicotyledons</taxon>
        <taxon>Gunneridae</taxon>
        <taxon>Pentapetalae</taxon>
        <taxon>rosids</taxon>
        <taxon>malvids</taxon>
        <taxon>Myrtales</taxon>
        <taxon>Lythraceae</taxon>
        <taxon>Trapa</taxon>
    </lineage>
</organism>
<accession>A0AAN7MDQ3</accession>
<dbReference type="Gene3D" id="3.40.720.10">
    <property type="entry name" value="Alkaline Phosphatase, subunit A"/>
    <property type="match status" value="2"/>
</dbReference>